<protein>
    <submittedName>
        <fullName evidence="4">Phosphoglycerate dehydrogenase-like enzyme</fullName>
    </submittedName>
</protein>
<accession>A0A7W6HE73</accession>
<dbReference type="Proteomes" id="UP000588647">
    <property type="component" value="Unassembled WGS sequence"/>
</dbReference>
<organism evidence="4 5">
    <name type="scientific">Aurantimonas endophytica</name>
    <dbReference type="NCBI Taxonomy" id="1522175"/>
    <lineage>
        <taxon>Bacteria</taxon>
        <taxon>Pseudomonadati</taxon>
        <taxon>Pseudomonadota</taxon>
        <taxon>Alphaproteobacteria</taxon>
        <taxon>Hyphomicrobiales</taxon>
        <taxon>Aurantimonadaceae</taxon>
        <taxon>Aurantimonas</taxon>
    </lineage>
</organism>
<comment type="caution">
    <text evidence="4">The sequence shown here is derived from an EMBL/GenBank/DDBJ whole genome shotgun (WGS) entry which is preliminary data.</text>
</comment>
<keyword evidence="5" id="KW-1185">Reference proteome</keyword>
<evidence type="ECO:0000256" key="2">
    <source>
        <dbReference type="ARBA" id="ARBA00023027"/>
    </source>
</evidence>
<dbReference type="GO" id="GO:0051287">
    <property type="term" value="F:NAD binding"/>
    <property type="evidence" value="ECO:0007669"/>
    <property type="project" value="InterPro"/>
</dbReference>
<keyword evidence="2" id="KW-0520">NAD</keyword>
<dbReference type="Pfam" id="PF02826">
    <property type="entry name" value="2-Hacid_dh_C"/>
    <property type="match status" value="1"/>
</dbReference>
<dbReference type="CDD" id="cd12165">
    <property type="entry name" value="2-Hacid_dh_6"/>
    <property type="match status" value="1"/>
</dbReference>
<dbReference type="GO" id="GO:0016491">
    <property type="term" value="F:oxidoreductase activity"/>
    <property type="evidence" value="ECO:0007669"/>
    <property type="project" value="UniProtKB-KW"/>
</dbReference>
<dbReference type="RefSeq" id="WP_183208411.1">
    <property type="nucleotide sequence ID" value="NZ_JAAAMM010000003.1"/>
</dbReference>
<dbReference type="InterPro" id="IPR036291">
    <property type="entry name" value="NAD(P)-bd_dom_sf"/>
</dbReference>
<sequence length="328" mass="35715">MKIFMIGEAANHAEKLAAGLREPLQIVPLPREAAYSDAFDAQIAPEDAVISLRLKRPGGLCPAFRLLHVPGAGLDGIDFSALSAGTTVCNVFEHEIPIAEYVLAAMLEWEIRAVEMRRSFSPESWPDIYRQRVPHDEIHGKTLGLIGFGRIGRAIASRAKAFGMRILALDAYAADLGPADRIMPPDQLDQLLPEVDYLVLACPLTEATNGLIGRDQLAAMKPSAVLINISRAEIADEAALFEALSGKVIGGACLDVWYRYPTGSDDRVEPSAFPFHQLENAVCTPHSSAWTRQLPLRRYAFMAANLDRLARGEALLNVVRAPAAEPAQ</sequence>
<proteinExistence type="predicted"/>
<dbReference type="InterPro" id="IPR006140">
    <property type="entry name" value="D-isomer_DH_NAD-bd"/>
</dbReference>
<dbReference type="PANTHER" id="PTHR43333">
    <property type="entry name" value="2-HACID_DH_C DOMAIN-CONTAINING PROTEIN"/>
    <property type="match status" value="1"/>
</dbReference>
<evidence type="ECO:0000313" key="4">
    <source>
        <dbReference type="EMBL" id="MBB4003406.1"/>
    </source>
</evidence>
<feature type="domain" description="D-isomer specific 2-hydroxyacid dehydrogenase NAD-binding" evidence="3">
    <location>
        <begin position="104"/>
        <end position="287"/>
    </location>
</feature>
<dbReference type="PANTHER" id="PTHR43333:SF1">
    <property type="entry name" value="D-ISOMER SPECIFIC 2-HYDROXYACID DEHYDROGENASE NAD-BINDING DOMAIN-CONTAINING PROTEIN"/>
    <property type="match status" value="1"/>
</dbReference>
<reference evidence="4 5" key="1">
    <citation type="submission" date="2020-08" db="EMBL/GenBank/DDBJ databases">
        <title>Genomic Encyclopedia of Type Strains, Phase IV (KMG-IV): sequencing the most valuable type-strain genomes for metagenomic binning, comparative biology and taxonomic classification.</title>
        <authorList>
            <person name="Goeker M."/>
        </authorList>
    </citation>
    <scope>NUCLEOTIDE SEQUENCE [LARGE SCALE GENOMIC DNA]</scope>
    <source>
        <strain evidence="4 5">DSM 103570</strain>
    </source>
</reference>
<name>A0A7W6HE73_9HYPH</name>
<evidence type="ECO:0000313" key="5">
    <source>
        <dbReference type="Proteomes" id="UP000588647"/>
    </source>
</evidence>
<dbReference type="AlphaFoldDB" id="A0A7W6HE73"/>
<dbReference type="SUPFAM" id="SSF51735">
    <property type="entry name" value="NAD(P)-binding Rossmann-fold domains"/>
    <property type="match status" value="1"/>
</dbReference>
<keyword evidence="1" id="KW-0560">Oxidoreductase</keyword>
<dbReference type="EMBL" id="JACIEM010000003">
    <property type="protein sequence ID" value="MBB4003406.1"/>
    <property type="molecule type" value="Genomic_DNA"/>
</dbReference>
<evidence type="ECO:0000256" key="1">
    <source>
        <dbReference type="ARBA" id="ARBA00023002"/>
    </source>
</evidence>
<dbReference type="Gene3D" id="3.40.50.720">
    <property type="entry name" value="NAD(P)-binding Rossmann-like Domain"/>
    <property type="match status" value="2"/>
</dbReference>
<evidence type="ECO:0000259" key="3">
    <source>
        <dbReference type="Pfam" id="PF02826"/>
    </source>
</evidence>
<gene>
    <name evidence="4" type="ORF">GGR03_002487</name>
</gene>